<dbReference type="Proteomes" id="UP000219215">
    <property type="component" value="Chromosome DPRO"/>
</dbReference>
<evidence type="ECO:0000256" key="1">
    <source>
        <dbReference type="SAM" id="Phobius"/>
    </source>
</evidence>
<evidence type="ECO:0000313" key="3">
    <source>
        <dbReference type="Proteomes" id="UP000219215"/>
    </source>
</evidence>
<evidence type="ECO:0000313" key="2">
    <source>
        <dbReference type="EMBL" id="SOB58983.1"/>
    </source>
</evidence>
<sequence length="60" mass="6886">MNRRHGDFQSIINDFPIYPKLSRIALFALIHLTKNNFLLVFISQGDTSHPVLPWPILVLG</sequence>
<gene>
    <name evidence="2" type="ORF">DPRO_2079</name>
</gene>
<accession>A0A2C8F965</accession>
<keyword evidence="3" id="KW-1185">Reference proteome</keyword>
<organism evidence="2 3">
    <name type="scientific">Pseudodesulfovibrio profundus</name>
    <dbReference type="NCBI Taxonomy" id="57320"/>
    <lineage>
        <taxon>Bacteria</taxon>
        <taxon>Pseudomonadati</taxon>
        <taxon>Thermodesulfobacteriota</taxon>
        <taxon>Desulfovibrionia</taxon>
        <taxon>Desulfovibrionales</taxon>
        <taxon>Desulfovibrionaceae</taxon>
    </lineage>
</organism>
<dbReference type="KEGG" id="pprf:DPRO_2079"/>
<keyword evidence="1" id="KW-0472">Membrane</keyword>
<keyword evidence="1" id="KW-0812">Transmembrane</keyword>
<protein>
    <submittedName>
        <fullName evidence="2">Uncharacterized protein</fullName>
    </submittedName>
</protein>
<dbReference type="AlphaFoldDB" id="A0A2C8F965"/>
<reference evidence="3" key="1">
    <citation type="submission" date="2017-09" db="EMBL/GenBank/DDBJ databases">
        <authorList>
            <person name="Regsiter A."/>
            <person name="William W."/>
        </authorList>
    </citation>
    <scope>NUCLEOTIDE SEQUENCE [LARGE SCALE GENOMIC DNA]</scope>
    <source>
        <strain evidence="3">500-1</strain>
    </source>
</reference>
<keyword evidence="1" id="KW-1133">Transmembrane helix</keyword>
<dbReference type="EMBL" id="LT907975">
    <property type="protein sequence ID" value="SOB58983.1"/>
    <property type="molecule type" value="Genomic_DNA"/>
</dbReference>
<name>A0A2C8F965_9BACT</name>
<proteinExistence type="predicted"/>
<feature type="transmembrane region" description="Helical" evidence="1">
    <location>
        <begin position="21"/>
        <end position="42"/>
    </location>
</feature>